<evidence type="ECO:0000313" key="1">
    <source>
        <dbReference type="EMBL" id="VWO99188.1"/>
    </source>
</evidence>
<dbReference type="EC" id="2.7.11.24" evidence="1"/>
<dbReference type="Gene3D" id="3.50.50.60">
    <property type="entry name" value="FAD/NAD(P)-binding domain"/>
    <property type="match status" value="1"/>
</dbReference>
<gene>
    <name evidence="1" type="primary">G2XG03</name>
</gene>
<dbReference type="InterPro" id="IPR051205">
    <property type="entry name" value="UbiH/COQ6_monooxygenase"/>
</dbReference>
<dbReference type="PANTHER" id="PTHR43876:SF7">
    <property type="entry name" value="UBIQUINONE BIOSYNTHESIS MONOOXYGENASE COQ6, MITOCHONDRIAL"/>
    <property type="match status" value="1"/>
</dbReference>
<dbReference type="EMBL" id="LR727461">
    <property type="protein sequence ID" value="VWO99188.1"/>
    <property type="molecule type" value="Genomic_DNA"/>
</dbReference>
<keyword evidence="1" id="KW-0808">Transferase</keyword>
<proteinExistence type="predicted"/>
<keyword evidence="1" id="KW-0418">Kinase</keyword>
<protein>
    <submittedName>
        <fullName evidence="1">Mitogen-activated protein kinase (EC)</fullName>
        <ecNumber evidence="1">2.7.11.24</ecNumber>
    </submittedName>
</protein>
<name>A0A5K1K373_9APHY</name>
<reference evidence="1" key="1">
    <citation type="submission" date="2019-10" db="EMBL/GenBank/DDBJ databases">
        <authorList>
            <person name="Nor Muhammad N."/>
        </authorList>
    </citation>
    <scope>NUCLEOTIDE SEQUENCE</scope>
</reference>
<sequence>MEVAGSEPVIRETLPVVLVEAGDLNKVRNWNEGPSTFSNRVSSITNASQSFLGEIGAWAHVDEGRTCPIEEMQVWDGVSDARITFSMQDDHASILSTEPEAQLARLTENLNLQRGLLRYLDESGTVELADKVKVQSIVREEREGGGWPLVHLSDGRVLRASQVAGESSR</sequence>
<dbReference type="GO" id="GO:0005739">
    <property type="term" value="C:mitochondrion"/>
    <property type="evidence" value="ECO:0007669"/>
    <property type="project" value="TreeGrafter"/>
</dbReference>
<dbReference type="PANTHER" id="PTHR43876">
    <property type="entry name" value="UBIQUINONE BIOSYNTHESIS MONOOXYGENASE COQ6, MITOCHONDRIAL"/>
    <property type="match status" value="1"/>
</dbReference>
<dbReference type="InterPro" id="IPR036188">
    <property type="entry name" value="FAD/NAD-bd_sf"/>
</dbReference>
<dbReference type="AlphaFoldDB" id="A0A5K1K373"/>
<accession>A0A5K1K373</accession>
<dbReference type="SUPFAM" id="SSF51905">
    <property type="entry name" value="FAD/NAD(P)-binding domain"/>
    <property type="match status" value="1"/>
</dbReference>
<dbReference type="GO" id="GO:0004707">
    <property type="term" value="F:MAP kinase activity"/>
    <property type="evidence" value="ECO:0007669"/>
    <property type="project" value="UniProtKB-EC"/>
</dbReference>
<organism evidence="1">
    <name type="scientific">Ganoderma boninense</name>
    <dbReference type="NCBI Taxonomy" id="34458"/>
    <lineage>
        <taxon>Eukaryota</taxon>
        <taxon>Fungi</taxon>
        <taxon>Dikarya</taxon>
        <taxon>Basidiomycota</taxon>
        <taxon>Agaricomycotina</taxon>
        <taxon>Agaricomycetes</taxon>
        <taxon>Polyporales</taxon>
        <taxon>Polyporaceae</taxon>
        <taxon>Ganoderma</taxon>
    </lineage>
</organism>